<proteinExistence type="predicted"/>
<evidence type="ECO:0000259" key="1">
    <source>
        <dbReference type="PROSITE" id="PS50994"/>
    </source>
</evidence>
<feature type="domain" description="Integrase catalytic" evidence="1">
    <location>
        <begin position="1"/>
        <end position="110"/>
    </location>
</feature>
<organism evidence="2 3">
    <name type="scientific">Punica granatum</name>
    <name type="common">Pomegranate</name>
    <dbReference type="NCBI Taxonomy" id="22663"/>
    <lineage>
        <taxon>Eukaryota</taxon>
        <taxon>Viridiplantae</taxon>
        <taxon>Streptophyta</taxon>
        <taxon>Embryophyta</taxon>
        <taxon>Tracheophyta</taxon>
        <taxon>Spermatophyta</taxon>
        <taxon>Magnoliopsida</taxon>
        <taxon>eudicotyledons</taxon>
        <taxon>Gunneridae</taxon>
        <taxon>Pentapetalae</taxon>
        <taxon>rosids</taxon>
        <taxon>malvids</taxon>
        <taxon>Myrtales</taxon>
        <taxon>Lythraceae</taxon>
        <taxon>Punica</taxon>
    </lineage>
</organism>
<dbReference type="AlphaFoldDB" id="A0A2I0JBJ0"/>
<evidence type="ECO:0000313" key="3">
    <source>
        <dbReference type="Proteomes" id="UP000233551"/>
    </source>
</evidence>
<keyword evidence="3" id="KW-1185">Reference proteome</keyword>
<dbReference type="STRING" id="22663.A0A2I0JBJ0"/>
<accession>A0A2I0JBJ0</accession>
<dbReference type="PANTHER" id="PTHR11439">
    <property type="entry name" value="GAG-POL-RELATED RETROTRANSPOSON"/>
    <property type="match status" value="1"/>
</dbReference>
<gene>
    <name evidence="2" type="ORF">CRG98_025996</name>
</gene>
<dbReference type="InterPro" id="IPR036397">
    <property type="entry name" value="RNaseH_sf"/>
</dbReference>
<reference evidence="2 3" key="1">
    <citation type="submission" date="2017-11" db="EMBL/GenBank/DDBJ databases">
        <title>De-novo sequencing of pomegranate (Punica granatum L.) genome.</title>
        <authorList>
            <person name="Akparov Z."/>
            <person name="Amiraslanov A."/>
            <person name="Hajiyeva S."/>
            <person name="Abbasov M."/>
            <person name="Kaur K."/>
            <person name="Hamwieh A."/>
            <person name="Solovyev V."/>
            <person name="Salamov A."/>
            <person name="Braich B."/>
            <person name="Kosarev P."/>
            <person name="Mahmoud A."/>
            <person name="Hajiyev E."/>
            <person name="Babayeva S."/>
            <person name="Izzatullayeva V."/>
            <person name="Mammadov A."/>
            <person name="Mammadov A."/>
            <person name="Sharifova S."/>
            <person name="Ojaghi J."/>
            <person name="Eynullazada K."/>
            <person name="Bayramov B."/>
            <person name="Abdulazimova A."/>
            <person name="Shahmuradov I."/>
        </authorList>
    </citation>
    <scope>NUCLEOTIDE SEQUENCE [LARGE SCALE GENOMIC DNA]</scope>
    <source>
        <strain evidence="3">cv. AG2017</strain>
        <tissue evidence="2">Leaf</tissue>
    </source>
</reference>
<dbReference type="CDD" id="cd09272">
    <property type="entry name" value="RNase_HI_RT_Ty1"/>
    <property type="match status" value="1"/>
</dbReference>
<protein>
    <recommendedName>
        <fullName evidence="1">Integrase catalytic domain-containing protein</fullName>
    </recommendedName>
</protein>
<dbReference type="SUPFAM" id="SSF53098">
    <property type="entry name" value="Ribonuclease H-like"/>
    <property type="match status" value="1"/>
</dbReference>
<dbReference type="PANTHER" id="PTHR11439:SF467">
    <property type="entry name" value="INTEGRASE CATALYTIC DOMAIN-CONTAINING PROTEIN"/>
    <property type="match status" value="1"/>
</dbReference>
<sequence length="445" mass="50330">MQKGKSIETLRSDRGGEYMSTEFGDFQNEHGIVCQFTPPGTPQLNGVSERRNRTLLDMARLMMSYTDFPISMWGYVLQTQRVVISRDAIFLEKQFVQEGGIGRQIVLDEESSIPQTNQAPISMDTNKIAETPTQVENVTEPRRSGRVTRTPARYLNLPENLEAMKSEIDSMSEKQVWDLIDPPKGIIPIGNKWVFKRKIGADGKDLGEATYILGIRIYINRPKRLIGLSQALYLDKVLKRFNMQNSRRGLLPVRHGIHLSKGMSLKTPEDREKMAQVPYASAIGSLMYTMLCTRPDITYAISVTSRYQSNPELDHWTAVKNILKYLRRTKDMILVYGRGELRLDELIDSDFQSDVDDKKSIFGYIFTCNGGAVSRKSSKQETTADSTTKAEYIVASDAAKEAVLDSKVCDRTRCCSLHSEEIRVGFPLKIQNPSTRLIRMGSMGL</sequence>
<dbReference type="GO" id="GO:0015074">
    <property type="term" value="P:DNA integration"/>
    <property type="evidence" value="ECO:0007669"/>
    <property type="project" value="InterPro"/>
</dbReference>
<evidence type="ECO:0000313" key="2">
    <source>
        <dbReference type="EMBL" id="PKI53605.1"/>
    </source>
</evidence>
<dbReference type="Proteomes" id="UP000233551">
    <property type="component" value="Unassembled WGS sequence"/>
</dbReference>
<comment type="caution">
    <text evidence="2">The sequence shown here is derived from an EMBL/GenBank/DDBJ whole genome shotgun (WGS) entry which is preliminary data.</text>
</comment>
<dbReference type="EMBL" id="PGOL01001847">
    <property type="protein sequence ID" value="PKI53605.1"/>
    <property type="molecule type" value="Genomic_DNA"/>
</dbReference>
<dbReference type="Gene3D" id="3.30.420.10">
    <property type="entry name" value="Ribonuclease H-like superfamily/Ribonuclease H"/>
    <property type="match status" value="1"/>
</dbReference>
<dbReference type="InterPro" id="IPR001584">
    <property type="entry name" value="Integrase_cat-core"/>
</dbReference>
<dbReference type="PROSITE" id="PS50994">
    <property type="entry name" value="INTEGRASE"/>
    <property type="match status" value="1"/>
</dbReference>
<dbReference type="InterPro" id="IPR012337">
    <property type="entry name" value="RNaseH-like_sf"/>
</dbReference>
<name>A0A2I0JBJ0_PUNGR</name>
<dbReference type="GO" id="GO:0003676">
    <property type="term" value="F:nucleic acid binding"/>
    <property type="evidence" value="ECO:0007669"/>
    <property type="project" value="InterPro"/>
</dbReference>